<dbReference type="AlphaFoldDB" id="A0A5C3LAJ8"/>
<dbReference type="Pfam" id="PF05686">
    <property type="entry name" value="Glyco_transf_90"/>
    <property type="match status" value="1"/>
</dbReference>
<proteinExistence type="inferred from homology"/>
<feature type="transmembrane region" description="Helical" evidence="3">
    <location>
        <begin position="12"/>
        <end position="31"/>
    </location>
</feature>
<gene>
    <name evidence="5" type="ORF">FA15DRAFT_752562</name>
</gene>
<keyword evidence="3" id="KW-1133">Transmembrane helix</keyword>
<dbReference type="OrthoDB" id="202415at2759"/>
<keyword evidence="2" id="KW-0808">Transferase</keyword>
<name>A0A5C3LAJ8_COPMA</name>
<organism evidence="5 6">
    <name type="scientific">Coprinopsis marcescibilis</name>
    <name type="common">Agaric fungus</name>
    <name type="synonym">Psathyrella marcescibilis</name>
    <dbReference type="NCBI Taxonomy" id="230819"/>
    <lineage>
        <taxon>Eukaryota</taxon>
        <taxon>Fungi</taxon>
        <taxon>Dikarya</taxon>
        <taxon>Basidiomycota</taxon>
        <taxon>Agaricomycotina</taxon>
        <taxon>Agaricomycetes</taxon>
        <taxon>Agaricomycetidae</taxon>
        <taxon>Agaricales</taxon>
        <taxon>Agaricineae</taxon>
        <taxon>Psathyrellaceae</taxon>
        <taxon>Coprinopsis</taxon>
    </lineage>
</organism>
<dbReference type="PANTHER" id="PTHR12203">
    <property type="entry name" value="KDEL LYS-ASP-GLU-LEU CONTAINING - RELATED"/>
    <property type="match status" value="1"/>
</dbReference>
<evidence type="ECO:0000256" key="1">
    <source>
        <dbReference type="ARBA" id="ARBA00010118"/>
    </source>
</evidence>
<protein>
    <submittedName>
        <fullName evidence="5">Capsular associated protein</fullName>
    </submittedName>
</protein>
<dbReference type="SMART" id="SM00672">
    <property type="entry name" value="CAP10"/>
    <property type="match status" value="1"/>
</dbReference>
<dbReference type="InterPro" id="IPR006598">
    <property type="entry name" value="CAP10"/>
</dbReference>
<dbReference type="GO" id="GO:0016740">
    <property type="term" value="F:transferase activity"/>
    <property type="evidence" value="ECO:0007669"/>
    <property type="project" value="UniProtKB-KW"/>
</dbReference>
<evidence type="ECO:0000256" key="2">
    <source>
        <dbReference type="ARBA" id="ARBA00022679"/>
    </source>
</evidence>
<dbReference type="Proteomes" id="UP000307440">
    <property type="component" value="Unassembled WGS sequence"/>
</dbReference>
<reference evidence="5 6" key="1">
    <citation type="journal article" date="2019" name="Nat. Ecol. Evol.">
        <title>Megaphylogeny resolves global patterns of mushroom evolution.</title>
        <authorList>
            <person name="Varga T."/>
            <person name="Krizsan K."/>
            <person name="Foldi C."/>
            <person name="Dima B."/>
            <person name="Sanchez-Garcia M."/>
            <person name="Sanchez-Ramirez S."/>
            <person name="Szollosi G.J."/>
            <person name="Szarkandi J.G."/>
            <person name="Papp V."/>
            <person name="Albert L."/>
            <person name="Andreopoulos W."/>
            <person name="Angelini C."/>
            <person name="Antonin V."/>
            <person name="Barry K.W."/>
            <person name="Bougher N.L."/>
            <person name="Buchanan P."/>
            <person name="Buyck B."/>
            <person name="Bense V."/>
            <person name="Catcheside P."/>
            <person name="Chovatia M."/>
            <person name="Cooper J."/>
            <person name="Damon W."/>
            <person name="Desjardin D."/>
            <person name="Finy P."/>
            <person name="Geml J."/>
            <person name="Haridas S."/>
            <person name="Hughes K."/>
            <person name="Justo A."/>
            <person name="Karasinski D."/>
            <person name="Kautmanova I."/>
            <person name="Kiss B."/>
            <person name="Kocsube S."/>
            <person name="Kotiranta H."/>
            <person name="LaButti K.M."/>
            <person name="Lechner B.E."/>
            <person name="Liimatainen K."/>
            <person name="Lipzen A."/>
            <person name="Lukacs Z."/>
            <person name="Mihaltcheva S."/>
            <person name="Morgado L.N."/>
            <person name="Niskanen T."/>
            <person name="Noordeloos M.E."/>
            <person name="Ohm R.A."/>
            <person name="Ortiz-Santana B."/>
            <person name="Ovrebo C."/>
            <person name="Racz N."/>
            <person name="Riley R."/>
            <person name="Savchenko A."/>
            <person name="Shiryaev A."/>
            <person name="Soop K."/>
            <person name="Spirin V."/>
            <person name="Szebenyi C."/>
            <person name="Tomsovsky M."/>
            <person name="Tulloss R.E."/>
            <person name="Uehling J."/>
            <person name="Grigoriev I.V."/>
            <person name="Vagvolgyi C."/>
            <person name="Papp T."/>
            <person name="Martin F.M."/>
            <person name="Miettinen O."/>
            <person name="Hibbett D.S."/>
            <person name="Nagy L.G."/>
        </authorList>
    </citation>
    <scope>NUCLEOTIDE SEQUENCE [LARGE SCALE GENOMIC DNA]</scope>
    <source>
        <strain evidence="5 6">CBS 121175</strain>
    </source>
</reference>
<dbReference type="InterPro" id="IPR051091">
    <property type="entry name" value="O-Glucosyltr/Glycosyltrsf_90"/>
</dbReference>
<accession>A0A5C3LAJ8</accession>
<keyword evidence="6" id="KW-1185">Reference proteome</keyword>
<keyword evidence="3" id="KW-0812">Transmembrane</keyword>
<dbReference type="EMBL" id="ML210149">
    <property type="protein sequence ID" value="TFK29423.1"/>
    <property type="molecule type" value="Genomic_DNA"/>
</dbReference>
<evidence type="ECO:0000313" key="6">
    <source>
        <dbReference type="Proteomes" id="UP000307440"/>
    </source>
</evidence>
<sequence length="631" mass="73299">MRAKRTLRLRCLQPNHLFFALFAVCLFVFWFTGFRERRHDTDDTDRRRSQDSNQLEKEITQSIPKLMEEAERRFNAKLQRQSKTLESAVIEYRRRYKREPPKDFGKWWEFAKKYNVKMVDEYDILMEDLTPFYELSGEEIRRRVDHVVQLPSIDLVRIRGGNITVENVHQAGFKDSEVSARARGFRSMMGKVAHSLPDMDFPINAKAEGRVLIPWEHQQYRNLTKQDSSGGVEDMLGGKFQHDWGSDGNIWEAWRRTCPPDTPARRLFSGLRNPFVSQSSNYFSKSTTSEGGDYHFAEGTSENFDFCHHPQDHYTQGHFFTDWRSIPVLYPVFSPARAKGFMDIRIPSHYYYGSTKGYTYGWDAETMVLSVVDKMEKPWSEKSSKIFWRGATTGGGSHPPGFSPQYHRHRFLRMASDKSNATRIVTFNHPPNTTQLASAVMSVAQLNEDIMDAAFVKVSGLYPGGLKALKEVHRFADPVPLGHHWSYKYLVDLDGMSYSGRFMSFLASDSLPIKATVYTEFFSDWIEPWLHFVPLSPSYKEIYNLYAYFSGPTQSMLRSINSSLALFSPEERTWPEDQRAQKIAQAGKEWKRTIGRTLDMEAYVYRLCLEWARLWADDRDSMSYEPSNKAL</sequence>
<dbReference type="PANTHER" id="PTHR12203:SF35">
    <property type="entry name" value="PROTEIN O-GLUCOSYLTRANSFERASE 1"/>
    <property type="match status" value="1"/>
</dbReference>
<feature type="domain" description="Glycosyl transferase CAP10" evidence="4">
    <location>
        <begin position="300"/>
        <end position="590"/>
    </location>
</feature>
<evidence type="ECO:0000259" key="4">
    <source>
        <dbReference type="SMART" id="SM00672"/>
    </source>
</evidence>
<comment type="similarity">
    <text evidence="1">Belongs to the glycosyltransferase 90 family.</text>
</comment>
<keyword evidence="3" id="KW-0472">Membrane</keyword>
<evidence type="ECO:0000256" key="3">
    <source>
        <dbReference type="SAM" id="Phobius"/>
    </source>
</evidence>
<evidence type="ECO:0000313" key="5">
    <source>
        <dbReference type="EMBL" id="TFK29423.1"/>
    </source>
</evidence>
<dbReference type="STRING" id="230819.A0A5C3LAJ8"/>